<keyword evidence="2" id="KW-0378">Hydrolase</keyword>
<feature type="non-terminal residue" evidence="2">
    <location>
        <position position="1"/>
    </location>
</feature>
<sequence>GRDLPELRRHIHGDSVDFWAVKKLIQRVFPPCKCLEIHGKIRDATESENREKPRICHGHERSIPIQEMVEALDIREEGIETLLCYLELHPENWLELFPPTYSRCRIRCSGGSRQLREAARSCPPLAVFLARERSAGRDPSGSVEFDVVSLSDSMGWESPLVKRDLRRLQWNSQKGGGKSGILVEFLELSFHFRAYGDLDSQELDSVCEFLHGRVVSREKAALRQLRSCFRAFQSVAFPSCHPKPPENEELERSSRLKELIQEYFQRDQPASDEEEDEDEEEKNLGMTQVSEFIPGFGMRMRRRSKGMRIPTFSLRQLKDWEGQIRADIRNFLSAHPDEAFSGRAIARIFHGIGSPRFPAWIYGRDRRFWRRHLPVEFRELSRLATEEILAWK</sequence>
<feature type="non-terminal residue" evidence="2">
    <location>
        <position position="392"/>
    </location>
</feature>
<dbReference type="Proteomes" id="UP000586926">
    <property type="component" value="Unassembled WGS sequence"/>
</dbReference>
<comment type="caution">
    <text evidence="2">The sequence shown here is derived from an EMBL/GenBank/DDBJ whole genome shotgun (WGS) entry which is preliminary data.</text>
</comment>
<evidence type="ECO:0000313" key="3">
    <source>
        <dbReference type="Proteomes" id="UP000586926"/>
    </source>
</evidence>
<dbReference type="EMBL" id="VZTA01014291">
    <property type="protein sequence ID" value="NXA64320.1"/>
    <property type="molecule type" value="Genomic_DNA"/>
</dbReference>
<feature type="compositionally biased region" description="Acidic residues" evidence="1">
    <location>
        <begin position="270"/>
        <end position="281"/>
    </location>
</feature>
<gene>
    <name evidence="2" type="primary">Recql4</name>
    <name evidence="2" type="ORF">MOHOCH_R15319</name>
</gene>
<keyword evidence="2" id="KW-0067">ATP-binding</keyword>
<reference evidence="2 3" key="1">
    <citation type="submission" date="2019-09" db="EMBL/GenBank/DDBJ databases">
        <title>Bird 10,000 Genomes (B10K) Project - Family phase.</title>
        <authorList>
            <person name="Zhang G."/>
        </authorList>
    </citation>
    <scope>NUCLEOTIDE SEQUENCE [LARGE SCALE GENOMIC DNA]</scope>
    <source>
        <strain evidence="2">B10K-DU-030-22</strain>
        <tissue evidence="2">Blood</tissue>
    </source>
</reference>
<keyword evidence="2" id="KW-0547">Nucleotide-binding</keyword>
<protein>
    <submittedName>
        <fullName evidence="2">RECQ4 helicase</fullName>
    </submittedName>
</protein>
<name>A0A7K7XFQ9_9PASS</name>
<keyword evidence="3" id="KW-1185">Reference proteome</keyword>
<dbReference type="GO" id="GO:0004386">
    <property type="term" value="F:helicase activity"/>
    <property type="evidence" value="ECO:0007669"/>
    <property type="project" value="UniProtKB-KW"/>
</dbReference>
<feature type="region of interest" description="Disordered" evidence="1">
    <location>
        <begin position="265"/>
        <end position="284"/>
    </location>
</feature>
<organism evidence="2 3">
    <name type="scientific">Mohoua ochrocephala</name>
    <dbReference type="NCBI Taxonomy" id="874463"/>
    <lineage>
        <taxon>Eukaryota</taxon>
        <taxon>Metazoa</taxon>
        <taxon>Chordata</taxon>
        <taxon>Craniata</taxon>
        <taxon>Vertebrata</taxon>
        <taxon>Euteleostomi</taxon>
        <taxon>Archelosauria</taxon>
        <taxon>Archosauria</taxon>
        <taxon>Dinosauria</taxon>
        <taxon>Saurischia</taxon>
        <taxon>Theropoda</taxon>
        <taxon>Coelurosauria</taxon>
        <taxon>Aves</taxon>
        <taxon>Neognathae</taxon>
        <taxon>Neoaves</taxon>
        <taxon>Telluraves</taxon>
        <taxon>Australaves</taxon>
        <taxon>Passeriformes</taxon>
        <taxon>Meliphagoidea</taxon>
        <taxon>Acanthizidae</taxon>
        <taxon>Mohoua</taxon>
    </lineage>
</organism>
<evidence type="ECO:0000313" key="2">
    <source>
        <dbReference type="EMBL" id="NXA64320.1"/>
    </source>
</evidence>
<proteinExistence type="predicted"/>
<keyword evidence="2" id="KW-0347">Helicase</keyword>
<accession>A0A7K7XFQ9</accession>
<dbReference type="AlphaFoldDB" id="A0A7K7XFQ9"/>
<evidence type="ECO:0000256" key="1">
    <source>
        <dbReference type="SAM" id="MobiDB-lite"/>
    </source>
</evidence>